<dbReference type="RefSeq" id="WP_013279784.1">
    <property type="nucleotide sequence ID" value="NC_014387.1"/>
</dbReference>
<evidence type="ECO:0000313" key="1">
    <source>
        <dbReference type="EMBL" id="ADL33127.1"/>
    </source>
</evidence>
<organism evidence="1 2">
    <name type="scientific">Butyrivibrio proteoclasticus (strain ATCC 51982 / DSM 14932 / B316)</name>
    <name type="common">Clostridium proteoclasticum</name>
    <dbReference type="NCBI Taxonomy" id="515622"/>
    <lineage>
        <taxon>Bacteria</taxon>
        <taxon>Bacillati</taxon>
        <taxon>Bacillota</taxon>
        <taxon>Clostridia</taxon>
        <taxon>Lachnospirales</taxon>
        <taxon>Lachnospiraceae</taxon>
        <taxon>Butyrivibrio</taxon>
    </lineage>
</organism>
<dbReference type="Proteomes" id="UP000001299">
    <property type="component" value="Chromosome 1"/>
</dbReference>
<keyword evidence="2" id="KW-1185">Reference proteome</keyword>
<dbReference type="KEGG" id="bpb:bpr_I0379"/>
<dbReference type="EMBL" id="CP001810">
    <property type="protein sequence ID" value="ADL33127.1"/>
    <property type="molecule type" value="Genomic_DNA"/>
</dbReference>
<name>E0RZD0_BUTPB</name>
<dbReference type="HOGENOM" id="CLU_2664130_0_0_9"/>
<protein>
    <submittedName>
        <fullName evidence="1">Uncharacterized protein</fullName>
    </submittedName>
</protein>
<gene>
    <name evidence="1" type="ordered locus">bpr_I0379</name>
</gene>
<dbReference type="AlphaFoldDB" id="E0RZD0"/>
<proteinExistence type="predicted"/>
<reference evidence="1 2" key="1">
    <citation type="journal article" date="2010" name="PLoS ONE">
        <title>The glycobiome of the rumen bacterium Butyrivibrio proteoclasticus B316(T) highlights adaptation to a polysaccharide-rich environment.</title>
        <authorList>
            <person name="Kelly W.J."/>
            <person name="Leahy S.C."/>
            <person name="Altermann E."/>
            <person name="Yeoman C.J."/>
            <person name="Dunne J.C."/>
            <person name="Kong Z."/>
            <person name="Pacheco D.M."/>
            <person name="Li D."/>
            <person name="Noel S.J."/>
            <person name="Moon C.D."/>
            <person name="Cookson A.L."/>
            <person name="Attwood G.T."/>
        </authorList>
    </citation>
    <scope>NUCLEOTIDE SEQUENCE [LARGE SCALE GENOMIC DNA]</scope>
    <source>
        <strain evidence="2">ATCC 51982 / DSM 14932 / B316</strain>
    </source>
</reference>
<sequence>MGKEVRDSFQKNIVSLFVDEDIADFSATVDLIKRAAREGKTEDILKNMENVFANIPYTIQISEEKYYHNSFNVNK</sequence>
<accession>E0RZD0</accession>
<dbReference type="STRING" id="515622.bpr_I0379"/>
<evidence type="ECO:0000313" key="2">
    <source>
        <dbReference type="Proteomes" id="UP000001299"/>
    </source>
</evidence>